<dbReference type="InParanoid" id="A0A5J5EKQ6"/>
<feature type="region of interest" description="Disordered" evidence="1">
    <location>
        <begin position="42"/>
        <end position="66"/>
    </location>
</feature>
<dbReference type="Proteomes" id="UP000326924">
    <property type="component" value="Unassembled WGS sequence"/>
</dbReference>
<feature type="signal peptide" evidence="2">
    <location>
        <begin position="1"/>
        <end position="34"/>
    </location>
</feature>
<gene>
    <name evidence="3" type="ORF">FN846DRAFT_326011</name>
</gene>
<accession>A0A5J5EKQ6</accession>
<proteinExistence type="predicted"/>
<evidence type="ECO:0000256" key="2">
    <source>
        <dbReference type="SAM" id="SignalP"/>
    </source>
</evidence>
<dbReference type="EMBL" id="VXIS01000251">
    <property type="protein sequence ID" value="KAA8895639.1"/>
    <property type="molecule type" value="Genomic_DNA"/>
</dbReference>
<sequence>MAACAACCRHFLASPARRLRLLRLLLLDCTLTRHAPPQELGSWSPRTCGHSGSRATAPAASEQLGPGRERCSPQCDRSFYFCQQLTQTSERGEIKCSYGSYGAVSGEFGRCVHKRGQGEGHRRGFIR</sequence>
<comment type="caution">
    <text evidence="3">The sequence shown here is derived from an EMBL/GenBank/DDBJ whole genome shotgun (WGS) entry which is preliminary data.</text>
</comment>
<reference evidence="3 4" key="1">
    <citation type="submission" date="2019-09" db="EMBL/GenBank/DDBJ databases">
        <title>Draft genome of the ectomycorrhizal ascomycete Sphaerosporella brunnea.</title>
        <authorList>
            <consortium name="DOE Joint Genome Institute"/>
            <person name="Benucci G.M."/>
            <person name="Marozzi G."/>
            <person name="Antonielli L."/>
            <person name="Sanchez S."/>
            <person name="Marco P."/>
            <person name="Wang X."/>
            <person name="Falini L.B."/>
            <person name="Barry K."/>
            <person name="Haridas S."/>
            <person name="Lipzen A."/>
            <person name="Labutti K."/>
            <person name="Grigoriev I.V."/>
            <person name="Murat C."/>
            <person name="Martin F."/>
            <person name="Albertini E."/>
            <person name="Donnini D."/>
            <person name="Bonito G."/>
        </authorList>
    </citation>
    <scope>NUCLEOTIDE SEQUENCE [LARGE SCALE GENOMIC DNA]</scope>
    <source>
        <strain evidence="3 4">Sb_GMNB300</strain>
    </source>
</reference>
<name>A0A5J5EKQ6_9PEZI</name>
<organism evidence="3 4">
    <name type="scientific">Sphaerosporella brunnea</name>
    <dbReference type="NCBI Taxonomy" id="1250544"/>
    <lineage>
        <taxon>Eukaryota</taxon>
        <taxon>Fungi</taxon>
        <taxon>Dikarya</taxon>
        <taxon>Ascomycota</taxon>
        <taxon>Pezizomycotina</taxon>
        <taxon>Pezizomycetes</taxon>
        <taxon>Pezizales</taxon>
        <taxon>Pyronemataceae</taxon>
        <taxon>Sphaerosporella</taxon>
    </lineage>
</organism>
<protein>
    <recommendedName>
        <fullName evidence="5">Chitin-binding type-2 domain-containing protein</fullName>
    </recommendedName>
</protein>
<feature type="chain" id="PRO_5023896105" description="Chitin-binding type-2 domain-containing protein" evidence="2">
    <location>
        <begin position="35"/>
        <end position="127"/>
    </location>
</feature>
<evidence type="ECO:0000313" key="4">
    <source>
        <dbReference type="Proteomes" id="UP000326924"/>
    </source>
</evidence>
<evidence type="ECO:0008006" key="5">
    <source>
        <dbReference type="Google" id="ProtNLM"/>
    </source>
</evidence>
<dbReference type="AlphaFoldDB" id="A0A5J5EKQ6"/>
<keyword evidence="2" id="KW-0732">Signal</keyword>
<keyword evidence="4" id="KW-1185">Reference proteome</keyword>
<evidence type="ECO:0000256" key="1">
    <source>
        <dbReference type="SAM" id="MobiDB-lite"/>
    </source>
</evidence>
<evidence type="ECO:0000313" key="3">
    <source>
        <dbReference type="EMBL" id="KAA8895639.1"/>
    </source>
</evidence>